<dbReference type="GeneID" id="110420671"/>
<dbReference type="PANTHER" id="PTHR26374:SF465">
    <property type="entry name" value="ZINC FINGER PROTEIN ZAT11-LIKE"/>
    <property type="match status" value="1"/>
</dbReference>
<evidence type="ECO:0000256" key="9">
    <source>
        <dbReference type="PROSITE-ProRule" id="PRU00042"/>
    </source>
</evidence>
<dbReference type="InterPro" id="IPR036236">
    <property type="entry name" value="Znf_C2H2_sf"/>
</dbReference>
<evidence type="ECO:0000256" key="6">
    <source>
        <dbReference type="ARBA" id="ARBA00023015"/>
    </source>
</evidence>
<evidence type="ECO:0000256" key="3">
    <source>
        <dbReference type="ARBA" id="ARBA00022737"/>
    </source>
</evidence>
<keyword evidence="7" id="KW-0804">Transcription</keyword>
<keyword evidence="3" id="KW-0677">Repeat</keyword>
<keyword evidence="2" id="KW-0479">Metal-binding</keyword>
<evidence type="ECO:0000259" key="10">
    <source>
        <dbReference type="PROSITE" id="PS50157"/>
    </source>
</evidence>
<dbReference type="Pfam" id="PF13912">
    <property type="entry name" value="zf-C2H2_6"/>
    <property type="match status" value="2"/>
</dbReference>
<dbReference type="GO" id="GO:0010200">
    <property type="term" value="P:response to chitin"/>
    <property type="evidence" value="ECO:0007669"/>
    <property type="project" value="TreeGrafter"/>
</dbReference>
<evidence type="ECO:0000256" key="8">
    <source>
        <dbReference type="ARBA" id="ARBA00023242"/>
    </source>
</evidence>
<keyword evidence="6" id="KW-0805">Transcription regulation</keyword>
<dbReference type="OrthoDB" id="9411774at2759"/>
<dbReference type="PROSITE" id="PS00028">
    <property type="entry name" value="ZINC_FINGER_C2H2_1"/>
    <property type="match status" value="2"/>
</dbReference>
<keyword evidence="4 9" id="KW-0863">Zinc-finger</keyword>
<dbReference type="GO" id="GO:0006950">
    <property type="term" value="P:response to stress"/>
    <property type="evidence" value="ECO:0007669"/>
    <property type="project" value="TreeGrafter"/>
</dbReference>
<proteinExistence type="predicted"/>
<dbReference type="PANTHER" id="PTHR26374">
    <property type="entry name" value="ZINC FINGER PROTEIN ZAT5"/>
    <property type="match status" value="1"/>
</dbReference>
<protein>
    <submittedName>
        <fullName evidence="12">LOW QUALITY PROTEIN: zinc finger protein ZAT11-like</fullName>
    </submittedName>
</protein>
<dbReference type="InterPro" id="IPR013087">
    <property type="entry name" value="Znf_C2H2_type"/>
</dbReference>
<keyword evidence="11" id="KW-1185">Reference proteome</keyword>
<feature type="domain" description="C2H2-type" evidence="10">
    <location>
        <begin position="146"/>
        <end position="168"/>
    </location>
</feature>
<name>A0A6J1ARA7_9ROSI</name>
<dbReference type="GO" id="GO:0005634">
    <property type="term" value="C:nucleus"/>
    <property type="evidence" value="ECO:0007669"/>
    <property type="project" value="UniProtKB-SubCell"/>
</dbReference>
<sequence>MEDMLATCDLFISLDIAHCLRPFLAAKDGALFDSLFINSFHFASKPKQSFSRKIRLTLVDMKRGRENEESVANCLMLQDHGLETKPKLDHSMEDVFECKTCHRRFPSFQALGGHRASHKRPRLMGESQKANGSKFLSLAITKPKMHECAICGKKFDLGQALGGHMRKHRASIYESFSPFPVVAPNFPVLSRSNSKRIMYLDLNLTPLENDLKALFGKMATKIDNLGL</sequence>
<dbReference type="Proteomes" id="UP000504621">
    <property type="component" value="Unplaced"/>
</dbReference>
<accession>A0A6J1ARA7</accession>
<dbReference type="PROSITE" id="PS50157">
    <property type="entry name" value="ZINC_FINGER_C2H2_2"/>
    <property type="match status" value="2"/>
</dbReference>
<evidence type="ECO:0000313" key="11">
    <source>
        <dbReference type="Proteomes" id="UP000504621"/>
    </source>
</evidence>
<dbReference type="Gene3D" id="3.30.160.60">
    <property type="entry name" value="Classic Zinc Finger"/>
    <property type="match status" value="1"/>
</dbReference>
<keyword evidence="8" id="KW-0539">Nucleus</keyword>
<dbReference type="SMART" id="SM00355">
    <property type="entry name" value="ZnF_C2H2"/>
    <property type="match status" value="2"/>
</dbReference>
<evidence type="ECO:0000313" key="12">
    <source>
        <dbReference type="RefSeq" id="XP_021289722.1"/>
    </source>
</evidence>
<gene>
    <name evidence="12" type="primary">LOC110420671</name>
</gene>
<evidence type="ECO:0000256" key="2">
    <source>
        <dbReference type="ARBA" id="ARBA00022723"/>
    </source>
</evidence>
<keyword evidence="5" id="KW-0862">Zinc</keyword>
<dbReference type="AlphaFoldDB" id="A0A6J1ARA7"/>
<evidence type="ECO:0000256" key="4">
    <source>
        <dbReference type="ARBA" id="ARBA00022771"/>
    </source>
</evidence>
<evidence type="ECO:0000256" key="5">
    <source>
        <dbReference type="ARBA" id="ARBA00022833"/>
    </source>
</evidence>
<reference evidence="12" key="1">
    <citation type="submission" date="2025-08" db="UniProtKB">
        <authorList>
            <consortium name="RefSeq"/>
        </authorList>
    </citation>
    <scope>IDENTIFICATION</scope>
    <source>
        <tissue evidence="12">Leaf</tissue>
    </source>
</reference>
<dbReference type="SUPFAM" id="SSF57667">
    <property type="entry name" value="beta-beta-alpha zinc fingers"/>
    <property type="match status" value="1"/>
</dbReference>
<organism evidence="11 12">
    <name type="scientific">Herrania umbratica</name>
    <dbReference type="NCBI Taxonomy" id="108875"/>
    <lineage>
        <taxon>Eukaryota</taxon>
        <taxon>Viridiplantae</taxon>
        <taxon>Streptophyta</taxon>
        <taxon>Embryophyta</taxon>
        <taxon>Tracheophyta</taxon>
        <taxon>Spermatophyta</taxon>
        <taxon>Magnoliopsida</taxon>
        <taxon>eudicotyledons</taxon>
        <taxon>Gunneridae</taxon>
        <taxon>Pentapetalae</taxon>
        <taxon>rosids</taxon>
        <taxon>malvids</taxon>
        <taxon>Malvales</taxon>
        <taxon>Malvaceae</taxon>
        <taxon>Byttnerioideae</taxon>
        <taxon>Herrania</taxon>
    </lineage>
</organism>
<comment type="subcellular location">
    <subcellularLocation>
        <location evidence="1">Nucleus</location>
    </subcellularLocation>
</comment>
<dbReference type="RefSeq" id="XP_021289722.1">
    <property type="nucleotide sequence ID" value="XM_021434047.1"/>
</dbReference>
<dbReference type="GO" id="GO:0008270">
    <property type="term" value="F:zinc ion binding"/>
    <property type="evidence" value="ECO:0007669"/>
    <property type="project" value="UniProtKB-KW"/>
</dbReference>
<feature type="domain" description="C2H2-type" evidence="10">
    <location>
        <begin position="96"/>
        <end position="123"/>
    </location>
</feature>
<evidence type="ECO:0000256" key="7">
    <source>
        <dbReference type="ARBA" id="ARBA00023163"/>
    </source>
</evidence>
<evidence type="ECO:0000256" key="1">
    <source>
        <dbReference type="ARBA" id="ARBA00004123"/>
    </source>
</evidence>